<gene>
    <name evidence="1" type="ORF">SAMN05216186_106196</name>
</gene>
<sequence length="81" mass="9425">MPLEHHPLSREFPEYHSEMRQLLQTSVNFSRLAEEYQALDRRIYLIEDGRETLDDLSLQGLKLQRVILKDEIAACLKQAGG</sequence>
<organism evidence="1 2">
    <name type="scientific">Pseudomonas indica</name>
    <dbReference type="NCBI Taxonomy" id="137658"/>
    <lineage>
        <taxon>Bacteria</taxon>
        <taxon>Pseudomonadati</taxon>
        <taxon>Pseudomonadota</taxon>
        <taxon>Gammaproteobacteria</taxon>
        <taxon>Pseudomonadales</taxon>
        <taxon>Pseudomonadaceae</taxon>
        <taxon>Pseudomonas</taxon>
    </lineage>
</organism>
<keyword evidence="2" id="KW-1185">Reference proteome</keyword>
<proteinExistence type="predicted"/>
<dbReference type="InterPro" id="IPR007420">
    <property type="entry name" value="DUF465"/>
</dbReference>
<name>A0A1G9BA94_9PSED</name>
<evidence type="ECO:0008006" key="3">
    <source>
        <dbReference type="Google" id="ProtNLM"/>
    </source>
</evidence>
<dbReference type="STRING" id="137658.SAMN05216186_106196"/>
<dbReference type="Proteomes" id="UP000198706">
    <property type="component" value="Unassembled WGS sequence"/>
</dbReference>
<dbReference type="AlphaFoldDB" id="A0A1G9BA94"/>
<dbReference type="InterPro" id="IPR038444">
    <property type="entry name" value="DUF465_sf"/>
</dbReference>
<dbReference type="Gene3D" id="6.10.280.50">
    <property type="match status" value="1"/>
</dbReference>
<evidence type="ECO:0000313" key="1">
    <source>
        <dbReference type="EMBL" id="SDK36441.1"/>
    </source>
</evidence>
<evidence type="ECO:0000313" key="2">
    <source>
        <dbReference type="Proteomes" id="UP000198706"/>
    </source>
</evidence>
<reference evidence="1 2" key="1">
    <citation type="submission" date="2016-10" db="EMBL/GenBank/DDBJ databases">
        <authorList>
            <person name="de Groot N.N."/>
        </authorList>
    </citation>
    <scope>NUCLEOTIDE SEQUENCE [LARGE SCALE GENOMIC DNA]</scope>
    <source>
        <strain evidence="1 2">JCM 21544</strain>
    </source>
</reference>
<protein>
    <recommendedName>
        <fullName evidence="3">GTP-binding protein</fullName>
    </recommendedName>
</protein>
<dbReference type="EMBL" id="FNFD01000006">
    <property type="protein sequence ID" value="SDK36441.1"/>
    <property type="molecule type" value="Genomic_DNA"/>
</dbReference>
<accession>A0A1G9BA94</accession>
<dbReference type="RefSeq" id="WP_084335509.1">
    <property type="nucleotide sequence ID" value="NZ_CBKZNZ010000032.1"/>
</dbReference>
<dbReference type="Pfam" id="PF04325">
    <property type="entry name" value="DUF465"/>
    <property type="match status" value="1"/>
</dbReference>